<feature type="region of interest" description="Disordered" evidence="1">
    <location>
        <begin position="193"/>
        <end position="464"/>
    </location>
</feature>
<keyword evidence="2" id="KW-0812">Transmembrane</keyword>
<sequence>MTQPEDFDVDRNGQHPDVAESGHVGEWDERDDDAPVAGGPVATGDGDATDKVAMIMMVALIALAVVASIVMLFTDSTGWMKIAVLAGLWAAVIGALLVTRYRRQLAAERERIADLEVMHELELDREVATHREQELILEQNYLDSLDAKSEDTIAQLRAEIVALREHLAELLGQDLDEERIALRARAERLRELDAPMSSPLKDPESHQRPKPRATAHRAEATANGTVGSHTTHGPHGPTVTGVPEGWDRRDSFDSRDDSEPVDVPVVDGGPSGQSYGGYDTGDFRAVPWETTPATAPEKEPEPVPDYGWASKVSKPAEDRPAKPAKPAEQPKEEKKEEKAETKSQYRPQPDAAESRPTAVLPRIEGESGDSGETDAGWASDSPETADFPKIGDRPAHGAHEAAAATDAAAAAARAGSDAPADAEAEEEGSGRRSRHGRRRAEDHEGGLTVAELLAQMRARKDSGE</sequence>
<feature type="transmembrane region" description="Helical" evidence="2">
    <location>
        <begin position="52"/>
        <end position="73"/>
    </location>
</feature>
<evidence type="ECO:0000259" key="3">
    <source>
        <dbReference type="Pfam" id="PF20570"/>
    </source>
</evidence>
<keyword evidence="5" id="KW-1185">Reference proteome</keyword>
<evidence type="ECO:0000256" key="2">
    <source>
        <dbReference type="SAM" id="Phobius"/>
    </source>
</evidence>
<dbReference type="InterPro" id="IPR046706">
    <property type="entry name" value="DUF6779"/>
</dbReference>
<evidence type="ECO:0000256" key="1">
    <source>
        <dbReference type="SAM" id="MobiDB-lite"/>
    </source>
</evidence>
<feature type="compositionally biased region" description="Basic and acidic residues" evidence="1">
    <location>
        <begin position="389"/>
        <end position="399"/>
    </location>
</feature>
<feature type="compositionally biased region" description="Basic and acidic residues" evidence="1">
    <location>
        <begin position="9"/>
        <end position="27"/>
    </location>
</feature>
<feature type="compositionally biased region" description="Low complexity" evidence="1">
    <location>
        <begin position="224"/>
        <end position="243"/>
    </location>
</feature>
<feature type="region of interest" description="Disordered" evidence="1">
    <location>
        <begin position="1"/>
        <end position="43"/>
    </location>
</feature>
<dbReference type="EMBL" id="JBHRZN010000003">
    <property type="protein sequence ID" value="MFC3850465.1"/>
    <property type="molecule type" value="Genomic_DNA"/>
</dbReference>
<organism evidence="4 5">
    <name type="scientific">Corynebacterium hansenii</name>
    <dbReference type="NCBI Taxonomy" id="394964"/>
    <lineage>
        <taxon>Bacteria</taxon>
        <taxon>Bacillati</taxon>
        <taxon>Actinomycetota</taxon>
        <taxon>Actinomycetes</taxon>
        <taxon>Mycobacteriales</taxon>
        <taxon>Corynebacteriaceae</taxon>
        <taxon>Corynebacterium</taxon>
    </lineage>
</organism>
<dbReference type="RefSeq" id="WP_290290177.1">
    <property type="nucleotide sequence ID" value="NZ_CP047211.1"/>
</dbReference>
<feature type="compositionally biased region" description="Basic and acidic residues" evidence="1">
    <location>
        <begin position="245"/>
        <end position="258"/>
    </location>
</feature>
<feature type="compositionally biased region" description="Low complexity" evidence="1">
    <location>
        <begin position="400"/>
        <end position="419"/>
    </location>
</feature>
<keyword evidence="2" id="KW-0472">Membrane</keyword>
<feature type="domain" description="DUF6779" evidence="3">
    <location>
        <begin position="80"/>
        <end position="188"/>
    </location>
</feature>
<feature type="compositionally biased region" description="Basic and acidic residues" evidence="1">
    <location>
        <begin position="328"/>
        <end position="343"/>
    </location>
</feature>
<accession>A0ABV7ZQL4</accession>
<name>A0ABV7ZQL4_9CORY</name>
<protein>
    <submittedName>
        <fullName evidence="4">DUF6779 domain-containing protein</fullName>
    </submittedName>
</protein>
<proteinExistence type="predicted"/>
<feature type="transmembrane region" description="Helical" evidence="2">
    <location>
        <begin position="79"/>
        <end position="99"/>
    </location>
</feature>
<dbReference type="Proteomes" id="UP001595751">
    <property type="component" value="Unassembled WGS sequence"/>
</dbReference>
<reference evidence="5" key="1">
    <citation type="journal article" date="2019" name="Int. J. Syst. Evol. Microbiol.">
        <title>The Global Catalogue of Microorganisms (GCM) 10K type strain sequencing project: providing services to taxonomists for standard genome sequencing and annotation.</title>
        <authorList>
            <consortium name="The Broad Institute Genomics Platform"/>
            <consortium name="The Broad Institute Genome Sequencing Center for Infectious Disease"/>
            <person name="Wu L."/>
            <person name="Ma J."/>
        </authorList>
    </citation>
    <scope>NUCLEOTIDE SEQUENCE [LARGE SCALE GENOMIC DNA]</scope>
    <source>
        <strain evidence="5">CCUG 53252</strain>
    </source>
</reference>
<evidence type="ECO:0000313" key="5">
    <source>
        <dbReference type="Proteomes" id="UP001595751"/>
    </source>
</evidence>
<dbReference type="Pfam" id="PF20570">
    <property type="entry name" value="DUF6779"/>
    <property type="match status" value="1"/>
</dbReference>
<evidence type="ECO:0000313" key="4">
    <source>
        <dbReference type="EMBL" id="MFC3850465.1"/>
    </source>
</evidence>
<keyword evidence="2" id="KW-1133">Transmembrane helix</keyword>
<comment type="caution">
    <text evidence="4">The sequence shown here is derived from an EMBL/GenBank/DDBJ whole genome shotgun (WGS) entry which is preliminary data.</text>
</comment>
<feature type="compositionally biased region" description="Gly residues" evidence="1">
    <location>
        <begin position="269"/>
        <end position="279"/>
    </location>
</feature>
<feature type="compositionally biased region" description="Low complexity" evidence="1">
    <location>
        <begin position="285"/>
        <end position="295"/>
    </location>
</feature>
<gene>
    <name evidence="4" type="ORF">ACFORJ_09870</name>
</gene>